<keyword evidence="6" id="KW-1185">Reference proteome</keyword>
<dbReference type="RefSeq" id="WP_349053924.1">
    <property type="nucleotide sequence ID" value="NZ_JBBNPS010000011.1"/>
</dbReference>
<gene>
    <name evidence="5" type="primary">hemW</name>
    <name evidence="5" type="ORF">AAA081_04990</name>
</gene>
<evidence type="ECO:0000256" key="3">
    <source>
        <dbReference type="RuleBase" id="RU364116"/>
    </source>
</evidence>
<dbReference type="SMART" id="SM00729">
    <property type="entry name" value="Elp3"/>
    <property type="match status" value="1"/>
</dbReference>
<dbReference type="InterPro" id="IPR034505">
    <property type="entry name" value="Coproporphyrinogen-III_oxidase"/>
</dbReference>
<keyword evidence="3" id="KW-0408">Iron</keyword>
<dbReference type="SFLD" id="SFLDG01065">
    <property type="entry name" value="anaerobic_coproporphyrinogen-I"/>
    <property type="match status" value="1"/>
</dbReference>
<dbReference type="SFLD" id="SFLDF00288">
    <property type="entry name" value="HemN-like__clustered_with_nucl"/>
    <property type="match status" value="1"/>
</dbReference>
<dbReference type="InterPro" id="IPR004559">
    <property type="entry name" value="HemW-like"/>
</dbReference>
<comment type="similarity">
    <text evidence="1">Belongs to the anaerobic coproporphyrinogen-III oxidase family. HemW subfamily.</text>
</comment>
<comment type="caution">
    <text evidence="5">The sequence shown here is derived from an EMBL/GenBank/DDBJ whole genome shotgun (WGS) entry which is preliminary data.</text>
</comment>
<dbReference type="PANTHER" id="PTHR13932:SF5">
    <property type="entry name" value="RADICAL S-ADENOSYL METHIONINE DOMAIN-CONTAINING PROTEIN 1, MITOCHONDRIAL"/>
    <property type="match status" value="1"/>
</dbReference>
<organism evidence="5 6">
    <name type="scientific">Aedoeadaptatus acetigenes</name>
    <dbReference type="NCBI Taxonomy" id="2981723"/>
    <lineage>
        <taxon>Bacteria</taxon>
        <taxon>Bacillati</taxon>
        <taxon>Bacillota</taxon>
        <taxon>Tissierellia</taxon>
        <taxon>Tissierellales</taxon>
        <taxon>Peptoniphilaceae</taxon>
        <taxon>Aedoeadaptatus</taxon>
    </lineage>
</organism>
<evidence type="ECO:0000313" key="5">
    <source>
        <dbReference type="EMBL" id="MEQ3353658.1"/>
    </source>
</evidence>
<dbReference type="Proteomes" id="UP001481872">
    <property type="component" value="Unassembled WGS sequence"/>
</dbReference>
<dbReference type="InterPro" id="IPR058240">
    <property type="entry name" value="rSAM_sf"/>
</dbReference>
<dbReference type="InterPro" id="IPR007197">
    <property type="entry name" value="rSAM"/>
</dbReference>
<keyword evidence="3" id="KW-0411">Iron-sulfur</keyword>
<proteinExistence type="inferred from homology"/>
<evidence type="ECO:0000256" key="2">
    <source>
        <dbReference type="ARBA" id="ARBA00017228"/>
    </source>
</evidence>
<evidence type="ECO:0000313" key="6">
    <source>
        <dbReference type="Proteomes" id="UP001481872"/>
    </source>
</evidence>
<evidence type="ECO:0000259" key="4">
    <source>
        <dbReference type="PROSITE" id="PS51918"/>
    </source>
</evidence>
<protein>
    <recommendedName>
        <fullName evidence="2 3">Heme chaperone HemW</fullName>
    </recommendedName>
</protein>
<dbReference type="Pfam" id="PF06969">
    <property type="entry name" value="HemN_C"/>
    <property type="match status" value="1"/>
</dbReference>
<dbReference type="SFLD" id="SFLDG01082">
    <property type="entry name" value="B12-binding_domain_containing"/>
    <property type="match status" value="1"/>
</dbReference>
<dbReference type="CDD" id="cd01335">
    <property type="entry name" value="Radical_SAM"/>
    <property type="match status" value="1"/>
</dbReference>
<accession>A0ABV1J634</accession>
<dbReference type="InterPro" id="IPR010723">
    <property type="entry name" value="HemN_C"/>
</dbReference>
<dbReference type="InterPro" id="IPR006638">
    <property type="entry name" value="Elp3/MiaA/NifB-like_rSAM"/>
</dbReference>
<dbReference type="Gene3D" id="3.30.750.200">
    <property type="match status" value="1"/>
</dbReference>
<dbReference type="Pfam" id="PF04055">
    <property type="entry name" value="Radical_SAM"/>
    <property type="match status" value="1"/>
</dbReference>
<keyword evidence="3" id="KW-0963">Cytoplasm</keyword>
<keyword evidence="3" id="KW-0479">Metal-binding</keyword>
<keyword evidence="3" id="KW-0143">Chaperone</keyword>
<dbReference type="SFLD" id="SFLDF00562">
    <property type="entry name" value="HemN-like__clustered_with_heat"/>
    <property type="match status" value="1"/>
</dbReference>
<reference evidence="5 6" key="1">
    <citation type="submission" date="2024-04" db="EMBL/GenBank/DDBJ databases">
        <title>Human intestinal bacterial collection.</title>
        <authorList>
            <person name="Pauvert C."/>
            <person name="Hitch T.C.A."/>
            <person name="Clavel T."/>
        </authorList>
    </citation>
    <scope>NUCLEOTIDE SEQUENCE [LARGE SCALE GENOMIC DNA]</scope>
    <source>
        <strain evidence="5 6">CLA-SR-H026</strain>
    </source>
</reference>
<evidence type="ECO:0000256" key="1">
    <source>
        <dbReference type="ARBA" id="ARBA00006100"/>
    </source>
</evidence>
<dbReference type="SUPFAM" id="SSF102114">
    <property type="entry name" value="Radical SAM enzymes"/>
    <property type="match status" value="1"/>
</dbReference>
<keyword evidence="3" id="KW-0349">Heme</keyword>
<dbReference type="NCBIfam" id="TIGR00539">
    <property type="entry name" value="hemN_rel"/>
    <property type="match status" value="1"/>
</dbReference>
<dbReference type="PROSITE" id="PS51918">
    <property type="entry name" value="RADICAL_SAM"/>
    <property type="match status" value="1"/>
</dbReference>
<keyword evidence="3" id="KW-0004">4Fe-4S</keyword>
<dbReference type="PANTHER" id="PTHR13932">
    <property type="entry name" value="COPROPORPHYRINIGEN III OXIDASE"/>
    <property type="match status" value="1"/>
</dbReference>
<dbReference type="SFLD" id="SFLDS00029">
    <property type="entry name" value="Radical_SAM"/>
    <property type="match status" value="1"/>
</dbReference>
<sequence length="375" mass="41910">MKKSPGIYIHVPFCEKKCDYCDFYSLPKKGEADFDDYAENLLREIALYEDAMGVGVSTVFFGGGTPSLIGTDRLVQIMEKLRPFLNEGAEITMEGNPESVLHLDVAALIDAGFNRFSMGVQSASDRLLNIMGRIHDKKTAEDAFHHLREGGAKNINLDFISSVPSETMEDVAASLAMIEALNPEHVSLYSLIVEPETAFYRRYAKSMEEREAADRIHVHAYEKALAALGYKQYEISNFEKGGHKCAHNLNYWHLGEYIGLGPGASGHLNGRRYRNVQNLSAYNGALREGRAPIEEEEVLSPVDRDNEYTMLGLRLNEGIAMDALMPSGARFDTLYKEAIEKNVNDGLLTITNGRVALTRKGRDLANRVEVDFFRL</sequence>
<comment type="subcellular location">
    <subcellularLocation>
        <location evidence="3">Cytoplasm</location>
    </subcellularLocation>
</comment>
<dbReference type="EMBL" id="JBBNPS010000011">
    <property type="protein sequence ID" value="MEQ3353658.1"/>
    <property type="molecule type" value="Genomic_DNA"/>
</dbReference>
<feature type="domain" description="Radical SAM core" evidence="4">
    <location>
        <begin position="1"/>
        <end position="234"/>
    </location>
</feature>
<comment type="function">
    <text evidence="3">Probably acts as a heme chaperone, transferring heme to an unknown acceptor. Binds one molecule of heme per monomer, possibly covalently. Binds 1 [4Fe-4S] cluster. The cluster is coordinated with 3 cysteines and an exchangeable S-adenosyl-L-methionine.</text>
</comment>
<name>A0ABV1J634_9FIRM</name>
<keyword evidence="3" id="KW-0949">S-adenosyl-L-methionine</keyword>